<dbReference type="Proteomes" id="UP000636960">
    <property type="component" value="Unassembled WGS sequence"/>
</dbReference>
<dbReference type="Pfam" id="PF01740">
    <property type="entry name" value="STAS"/>
    <property type="match status" value="1"/>
</dbReference>
<dbReference type="SUPFAM" id="SSF52091">
    <property type="entry name" value="SpoIIaa-like"/>
    <property type="match status" value="1"/>
</dbReference>
<dbReference type="Gene3D" id="3.30.750.24">
    <property type="entry name" value="STAS domain"/>
    <property type="match status" value="1"/>
</dbReference>
<evidence type="ECO:0000256" key="2">
    <source>
        <dbReference type="RuleBase" id="RU003749"/>
    </source>
</evidence>
<organism evidence="4 5">
    <name type="scientific">Paractinoplanes rishiriensis</name>
    <dbReference type="NCBI Taxonomy" id="1050105"/>
    <lineage>
        <taxon>Bacteria</taxon>
        <taxon>Bacillati</taxon>
        <taxon>Actinomycetota</taxon>
        <taxon>Actinomycetes</taxon>
        <taxon>Micromonosporales</taxon>
        <taxon>Micromonosporaceae</taxon>
        <taxon>Paractinoplanes</taxon>
    </lineage>
</organism>
<evidence type="ECO:0000313" key="5">
    <source>
        <dbReference type="Proteomes" id="UP000636960"/>
    </source>
</evidence>
<dbReference type="PROSITE" id="PS50801">
    <property type="entry name" value="STAS"/>
    <property type="match status" value="1"/>
</dbReference>
<protein>
    <recommendedName>
        <fullName evidence="2">Anti-sigma factor antagonist</fullName>
    </recommendedName>
</protein>
<proteinExistence type="inferred from homology"/>
<dbReference type="InterPro" id="IPR036513">
    <property type="entry name" value="STAS_dom_sf"/>
</dbReference>
<keyword evidence="5" id="KW-1185">Reference proteome</keyword>
<comment type="similarity">
    <text evidence="1 2">Belongs to the anti-sigma-factor antagonist family.</text>
</comment>
<dbReference type="PANTHER" id="PTHR33495">
    <property type="entry name" value="ANTI-SIGMA FACTOR ANTAGONIST TM_1081-RELATED-RELATED"/>
    <property type="match status" value="1"/>
</dbReference>
<dbReference type="GO" id="GO:0043856">
    <property type="term" value="F:anti-sigma factor antagonist activity"/>
    <property type="evidence" value="ECO:0007669"/>
    <property type="project" value="InterPro"/>
</dbReference>
<accession>A0A919MZQ5</accession>
<comment type="caution">
    <text evidence="4">The sequence shown here is derived from an EMBL/GenBank/DDBJ whole genome shotgun (WGS) entry which is preliminary data.</text>
</comment>
<evidence type="ECO:0000256" key="1">
    <source>
        <dbReference type="ARBA" id="ARBA00009013"/>
    </source>
</evidence>
<dbReference type="EMBL" id="BOMV01000112">
    <property type="protein sequence ID" value="GIF01829.1"/>
    <property type="molecule type" value="Genomic_DNA"/>
</dbReference>
<dbReference type="NCBIfam" id="TIGR00377">
    <property type="entry name" value="ant_ant_sig"/>
    <property type="match status" value="1"/>
</dbReference>
<dbReference type="InterPro" id="IPR003658">
    <property type="entry name" value="Anti-sigma_ant"/>
</dbReference>
<evidence type="ECO:0000313" key="4">
    <source>
        <dbReference type="EMBL" id="GIF01829.1"/>
    </source>
</evidence>
<name>A0A919MZQ5_9ACTN</name>
<gene>
    <name evidence="4" type="primary">rsbV_3</name>
    <name evidence="4" type="ORF">Ari01nite_92930</name>
</gene>
<dbReference type="AlphaFoldDB" id="A0A919MZQ5"/>
<reference evidence="4" key="1">
    <citation type="submission" date="2021-01" db="EMBL/GenBank/DDBJ databases">
        <title>Whole genome shotgun sequence of Actinoplanes rishiriensis NBRC 108556.</title>
        <authorList>
            <person name="Komaki H."/>
            <person name="Tamura T."/>
        </authorList>
    </citation>
    <scope>NUCLEOTIDE SEQUENCE</scope>
    <source>
        <strain evidence="4">NBRC 108556</strain>
    </source>
</reference>
<evidence type="ECO:0000259" key="3">
    <source>
        <dbReference type="PROSITE" id="PS50801"/>
    </source>
</evidence>
<feature type="domain" description="STAS" evidence="3">
    <location>
        <begin position="10"/>
        <end position="107"/>
    </location>
</feature>
<dbReference type="RefSeq" id="WP_203790744.1">
    <property type="nucleotide sequence ID" value="NZ_BOMV01000112.1"/>
</dbReference>
<dbReference type="InterPro" id="IPR002645">
    <property type="entry name" value="STAS_dom"/>
</dbReference>
<dbReference type="CDD" id="cd07043">
    <property type="entry name" value="STAS_anti-anti-sigma_factors"/>
    <property type="match status" value="1"/>
</dbReference>
<sequence length="107" mass="11152">MQVGTTPAVDGVITVHAAGELDMETVDLLDHGLRAALAVPGVTMVVADLAATSFCDSSGLNMLDRFYADATAEGVAFWLDPIHPAVRRVLEIAGMAQSLTRPSRSAG</sequence>
<dbReference type="PANTHER" id="PTHR33495:SF2">
    <property type="entry name" value="ANTI-SIGMA FACTOR ANTAGONIST TM_1081-RELATED"/>
    <property type="match status" value="1"/>
</dbReference>